<protein>
    <submittedName>
        <fullName evidence="3">Uncharacterized protein</fullName>
    </submittedName>
</protein>
<dbReference type="AlphaFoldDB" id="A0A939TBT3"/>
<name>A0A939TBT3_9ACTN</name>
<dbReference type="RefSeq" id="WP_208258379.1">
    <property type="nucleotide sequence ID" value="NZ_JAGEOJ010000010.1"/>
</dbReference>
<keyword evidence="4" id="KW-1185">Reference proteome</keyword>
<evidence type="ECO:0000313" key="3">
    <source>
        <dbReference type="EMBL" id="MBO2450520.1"/>
    </source>
</evidence>
<evidence type="ECO:0000313" key="4">
    <source>
        <dbReference type="Proteomes" id="UP000669179"/>
    </source>
</evidence>
<gene>
    <name evidence="3" type="ORF">J4573_25685</name>
</gene>
<evidence type="ECO:0000256" key="1">
    <source>
        <dbReference type="SAM" id="MobiDB-lite"/>
    </source>
</evidence>
<feature type="transmembrane region" description="Helical" evidence="2">
    <location>
        <begin position="30"/>
        <end position="51"/>
    </location>
</feature>
<dbReference type="Proteomes" id="UP000669179">
    <property type="component" value="Unassembled WGS sequence"/>
</dbReference>
<feature type="compositionally biased region" description="Pro residues" evidence="1">
    <location>
        <begin position="82"/>
        <end position="93"/>
    </location>
</feature>
<reference evidence="3" key="1">
    <citation type="submission" date="2021-03" db="EMBL/GenBank/DDBJ databases">
        <authorList>
            <person name="Kanchanasin P."/>
            <person name="Saeng-In P."/>
            <person name="Phongsopitanun W."/>
            <person name="Yuki M."/>
            <person name="Kudo T."/>
            <person name="Ohkuma M."/>
            <person name="Tanasupawat S."/>
        </authorList>
    </citation>
    <scope>NUCLEOTIDE SEQUENCE</scope>
    <source>
        <strain evidence="3">GKU 128</strain>
    </source>
</reference>
<keyword evidence="2" id="KW-0812">Transmembrane</keyword>
<feature type="transmembrane region" description="Helical" evidence="2">
    <location>
        <begin position="58"/>
        <end position="77"/>
    </location>
</feature>
<evidence type="ECO:0000256" key="2">
    <source>
        <dbReference type="SAM" id="Phobius"/>
    </source>
</evidence>
<dbReference type="EMBL" id="JAGEOJ010000010">
    <property type="protein sequence ID" value="MBO2450520.1"/>
    <property type="molecule type" value="Genomic_DNA"/>
</dbReference>
<keyword evidence="2" id="KW-1133">Transmembrane helix</keyword>
<organism evidence="3 4">
    <name type="scientific">Actinomadura barringtoniae</name>
    <dbReference type="NCBI Taxonomy" id="1427535"/>
    <lineage>
        <taxon>Bacteria</taxon>
        <taxon>Bacillati</taxon>
        <taxon>Actinomycetota</taxon>
        <taxon>Actinomycetes</taxon>
        <taxon>Streptosporangiales</taxon>
        <taxon>Thermomonosporaceae</taxon>
        <taxon>Actinomadura</taxon>
    </lineage>
</organism>
<sequence>MTIVLALLLFAVPGAAFWSLMRGLDPVGRLVVAVAAAIVVVAGTAQIMLMAGAWSPGTGLTVVVVLSALVAALARVHKRRQPPPPPPPPPPPAGVTRTDIRLPRRDEDEEDWLYEH</sequence>
<feature type="compositionally biased region" description="Acidic residues" evidence="1">
    <location>
        <begin position="107"/>
        <end position="116"/>
    </location>
</feature>
<accession>A0A939TBT3</accession>
<feature type="region of interest" description="Disordered" evidence="1">
    <location>
        <begin position="77"/>
        <end position="116"/>
    </location>
</feature>
<keyword evidence="2" id="KW-0472">Membrane</keyword>
<proteinExistence type="predicted"/>
<comment type="caution">
    <text evidence="3">The sequence shown here is derived from an EMBL/GenBank/DDBJ whole genome shotgun (WGS) entry which is preliminary data.</text>
</comment>